<dbReference type="EC" id="2.7.11.1" evidence="17"/>
<dbReference type="PANTHER" id="PTHR47974:SF19">
    <property type="entry name" value="RECEPTOR-LIKE SERINE_THREONINE-PROTEIN KINASE"/>
    <property type="match status" value="1"/>
</dbReference>
<evidence type="ECO:0000256" key="18">
    <source>
        <dbReference type="PROSITE-ProRule" id="PRU10141"/>
    </source>
</evidence>
<dbReference type="Pfam" id="PF00069">
    <property type="entry name" value="Pkinase"/>
    <property type="match status" value="1"/>
</dbReference>
<dbReference type="InterPro" id="IPR008271">
    <property type="entry name" value="Ser/Thr_kinase_AS"/>
</dbReference>
<keyword evidence="12" id="KW-1015">Disulfide bond</keyword>
<dbReference type="Gene3D" id="3.30.200.20">
    <property type="entry name" value="Phosphorylase Kinase, domain 1"/>
    <property type="match status" value="1"/>
</dbReference>
<dbReference type="OrthoDB" id="614505at2759"/>
<dbReference type="SMART" id="SM00108">
    <property type="entry name" value="B_lectin"/>
    <property type="match status" value="1"/>
</dbReference>
<name>A0A8T0UQ21_PANVG</name>
<dbReference type="InterPro" id="IPR003609">
    <property type="entry name" value="Pan_app"/>
</dbReference>
<evidence type="ECO:0000256" key="8">
    <source>
        <dbReference type="ARBA" id="ARBA00022777"/>
    </source>
</evidence>
<keyword evidence="14" id="KW-0325">Glycoprotein</keyword>
<dbReference type="InterPro" id="IPR000719">
    <property type="entry name" value="Prot_kinase_dom"/>
</dbReference>
<evidence type="ECO:0000256" key="15">
    <source>
        <dbReference type="ARBA" id="ARBA00047899"/>
    </source>
</evidence>
<organism evidence="24 25">
    <name type="scientific">Panicum virgatum</name>
    <name type="common">Blackwell switchgrass</name>
    <dbReference type="NCBI Taxonomy" id="38727"/>
    <lineage>
        <taxon>Eukaryota</taxon>
        <taxon>Viridiplantae</taxon>
        <taxon>Streptophyta</taxon>
        <taxon>Embryophyta</taxon>
        <taxon>Tracheophyta</taxon>
        <taxon>Spermatophyta</taxon>
        <taxon>Magnoliopsida</taxon>
        <taxon>Liliopsida</taxon>
        <taxon>Poales</taxon>
        <taxon>Poaceae</taxon>
        <taxon>PACMAD clade</taxon>
        <taxon>Panicoideae</taxon>
        <taxon>Panicodae</taxon>
        <taxon>Paniceae</taxon>
        <taxon>Panicinae</taxon>
        <taxon>Panicum</taxon>
        <taxon>Panicum sect. Hiantes</taxon>
    </lineage>
</organism>
<evidence type="ECO:0000313" key="24">
    <source>
        <dbReference type="EMBL" id="KAG2624208.1"/>
    </source>
</evidence>
<evidence type="ECO:0000256" key="2">
    <source>
        <dbReference type="ARBA" id="ARBA00022527"/>
    </source>
</evidence>
<dbReference type="InterPro" id="IPR017441">
    <property type="entry name" value="Protein_kinase_ATP_BS"/>
</dbReference>
<evidence type="ECO:0000256" key="10">
    <source>
        <dbReference type="ARBA" id="ARBA00022989"/>
    </source>
</evidence>
<dbReference type="Gene3D" id="1.10.510.10">
    <property type="entry name" value="Transferase(Phosphotransferase) domain 1"/>
    <property type="match status" value="1"/>
</dbReference>
<dbReference type="Pfam" id="PF08276">
    <property type="entry name" value="PAN_2"/>
    <property type="match status" value="1"/>
</dbReference>
<comment type="catalytic activity">
    <reaction evidence="16 17">
        <text>L-seryl-[protein] + ATP = O-phospho-L-seryl-[protein] + ADP + H(+)</text>
        <dbReference type="Rhea" id="RHEA:17989"/>
        <dbReference type="Rhea" id="RHEA-COMP:9863"/>
        <dbReference type="Rhea" id="RHEA-COMP:11604"/>
        <dbReference type="ChEBI" id="CHEBI:15378"/>
        <dbReference type="ChEBI" id="CHEBI:29999"/>
        <dbReference type="ChEBI" id="CHEBI:30616"/>
        <dbReference type="ChEBI" id="CHEBI:83421"/>
        <dbReference type="ChEBI" id="CHEBI:456216"/>
        <dbReference type="EC" id="2.7.11.1"/>
    </reaction>
</comment>
<dbReference type="InterPro" id="IPR001480">
    <property type="entry name" value="Bulb-type_lectin_dom"/>
</dbReference>
<dbReference type="PROSITE" id="PS50948">
    <property type="entry name" value="PAN"/>
    <property type="match status" value="1"/>
</dbReference>
<dbReference type="InterPro" id="IPR011009">
    <property type="entry name" value="Kinase-like_dom_sf"/>
</dbReference>
<comment type="catalytic activity">
    <reaction evidence="15 17">
        <text>L-threonyl-[protein] + ATP = O-phospho-L-threonyl-[protein] + ADP + H(+)</text>
        <dbReference type="Rhea" id="RHEA:46608"/>
        <dbReference type="Rhea" id="RHEA-COMP:11060"/>
        <dbReference type="Rhea" id="RHEA-COMP:11605"/>
        <dbReference type="ChEBI" id="CHEBI:15378"/>
        <dbReference type="ChEBI" id="CHEBI:30013"/>
        <dbReference type="ChEBI" id="CHEBI:30616"/>
        <dbReference type="ChEBI" id="CHEBI:61977"/>
        <dbReference type="ChEBI" id="CHEBI:456216"/>
        <dbReference type="EC" id="2.7.11.1"/>
    </reaction>
</comment>
<feature type="domain" description="Apple" evidence="23">
    <location>
        <begin position="467"/>
        <end position="554"/>
    </location>
</feature>
<evidence type="ECO:0000259" key="23">
    <source>
        <dbReference type="PROSITE" id="PS50948"/>
    </source>
</evidence>
<dbReference type="PROSITE" id="PS00108">
    <property type="entry name" value="PROTEIN_KINASE_ST"/>
    <property type="match status" value="1"/>
</dbReference>
<dbReference type="SMART" id="SM00220">
    <property type="entry name" value="S_TKc"/>
    <property type="match status" value="1"/>
</dbReference>
<evidence type="ECO:0000313" key="25">
    <source>
        <dbReference type="Proteomes" id="UP000823388"/>
    </source>
</evidence>
<dbReference type="GO" id="GO:0005524">
    <property type="term" value="F:ATP binding"/>
    <property type="evidence" value="ECO:0007669"/>
    <property type="project" value="UniProtKB-UniRule"/>
</dbReference>
<evidence type="ECO:0000256" key="13">
    <source>
        <dbReference type="ARBA" id="ARBA00023170"/>
    </source>
</evidence>
<evidence type="ECO:0000256" key="11">
    <source>
        <dbReference type="ARBA" id="ARBA00023136"/>
    </source>
</evidence>
<keyword evidence="13" id="KW-0675">Receptor</keyword>
<dbReference type="PIRSF" id="PIRSF000641">
    <property type="entry name" value="SRK"/>
    <property type="match status" value="1"/>
</dbReference>
<keyword evidence="11 19" id="KW-0472">Membrane</keyword>
<keyword evidence="25" id="KW-1185">Reference proteome</keyword>
<dbReference type="GO" id="GO:0004674">
    <property type="term" value="F:protein serine/threonine kinase activity"/>
    <property type="evidence" value="ECO:0007669"/>
    <property type="project" value="UniProtKB-KW"/>
</dbReference>
<evidence type="ECO:0000256" key="5">
    <source>
        <dbReference type="ARBA" id="ARBA00022692"/>
    </source>
</evidence>
<sequence>MFMIALCCRIFPARLSVCQLDMHAVLGSTDGVHILCHCHLFLYIHKRLLLSSPSSRAAYAHHQQPITDTPLFHLQSIPFSMPLMALLYILLGGLLLSSMHTPSCSAAPANGDTLVAGQSLAAGDKLVSKNDKFALGFFQFQPPPTAIISKSTDTAATTTTSSSSLGWYLGIWFNKIPVFTPVWVANREKPISYPELKLTQLKISRDGNLAIILSNNATTESIIWSTTHFVNRSIETNTKGTSAILMNTGNLALVAESPSNGVPLWQSFDYPTDVGIPGAKLGRNKVTGLKWQFISKKSMIDPGLGSYKLEINNNGVMLLERRKPPFVLYWSWPSGKLANTLIPVLNGLLDSDPRTKGLLKPAYFNNDEEEYFTYTSLNESSSSFVSLNTSGQVQLHVWSQAKQFWELIYSQPSDLCTTYAVCGPFTVCKDNSSPSCDCMETFSRKSPKDWELGDWTGGCVRNTPLDCTTSNRNMTHSTDVFHSIPCVTLPYDPRSIEDAITPSDCARACLNDCSCTAYSFKNNRCSIWLGDLLNLNQDDGSAITSEYVLYIRLATSDLQSLTKNSKRIPRVVIAASIASFGLLMVVSLVIWSKKFKWCGAPLHGIQGCRGGIIAFRYTDLGHATKRFSERLGGGGFGSVFKGVLGDKTIIAVKRLDGARQGEKQFRAEVSSIGLIQHINLVKLIGFCCEGDKRLLVYEHMPNGSLDAHLFQSSATILNWSIRYQIATGVARGLSYLHESCHECIIHCDVKPENILLDSSFVPKIADFGMAAIVGRDFSRVLTTFRGTAGYLAPEWLSGVAITPKVDVYSFGMVLMEIISGRRNSPEVYTSNSYHAAYFPVQAISKLHAGDVQSLVDPLLRGCFDLEEA</sequence>
<evidence type="ECO:0000259" key="21">
    <source>
        <dbReference type="PROSITE" id="PS50011"/>
    </source>
</evidence>
<evidence type="ECO:0000256" key="7">
    <source>
        <dbReference type="ARBA" id="ARBA00022741"/>
    </source>
</evidence>
<feature type="domain" description="Protein kinase" evidence="21">
    <location>
        <begin position="625"/>
        <end position="868"/>
    </location>
</feature>
<feature type="domain" description="Bulb-type lectin" evidence="22">
    <location>
        <begin position="111"/>
        <end position="266"/>
    </location>
</feature>
<dbReference type="Gene3D" id="2.90.10.10">
    <property type="entry name" value="Bulb-type lectin domain"/>
    <property type="match status" value="1"/>
</dbReference>
<keyword evidence="2 17" id="KW-0723">Serine/threonine-protein kinase</keyword>
<dbReference type="InterPro" id="IPR036426">
    <property type="entry name" value="Bulb-type_lectin_dom_sf"/>
</dbReference>
<keyword evidence="8 17" id="KW-0418">Kinase</keyword>
<accession>A0A8T0UQ21</accession>
<dbReference type="GO" id="GO:0016020">
    <property type="term" value="C:membrane"/>
    <property type="evidence" value="ECO:0007669"/>
    <property type="project" value="UniProtKB-SubCell"/>
</dbReference>
<proteinExistence type="inferred from homology"/>
<evidence type="ECO:0000256" key="9">
    <source>
        <dbReference type="ARBA" id="ARBA00022840"/>
    </source>
</evidence>
<dbReference type="Pfam" id="PF01453">
    <property type="entry name" value="B_lectin"/>
    <property type="match status" value="1"/>
</dbReference>
<dbReference type="PANTHER" id="PTHR47974">
    <property type="entry name" value="OS07G0415500 PROTEIN"/>
    <property type="match status" value="1"/>
</dbReference>
<comment type="subcellular location">
    <subcellularLocation>
        <location evidence="1">Membrane</location>
        <topology evidence="1">Single-pass type I membrane protein</topology>
    </subcellularLocation>
</comment>
<dbReference type="Pfam" id="PF00954">
    <property type="entry name" value="S_locus_glycop"/>
    <property type="match status" value="1"/>
</dbReference>
<dbReference type="PROSITE" id="PS00107">
    <property type="entry name" value="PROTEIN_KINASE_ATP"/>
    <property type="match status" value="1"/>
</dbReference>
<evidence type="ECO:0000256" key="19">
    <source>
        <dbReference type="SAM" id="Phobius"/>
    </source>
</evidence>
<keyword evidence="3" id="KW-0245">EGF-like domain</keyword>
<evidence type="ECO:0000256" key="16">
    <source>
        <dbReference type="ARBA" id="ARBA00048679"/>
    </source>
</evidence>
<evidence type="ECO:0000256" key="14">
    <source>
        <dbReference type="ARBA" id="ARBA00023180"/>
    </source>
</evidence>
<dbReference type="InterPro" id="IPR024171">
    <property type="entry name" value="SRK-like_kinase"/>
</dbReference>
<dbReference type="Proteomes" id="UP000823388">
    <property type="component" value="Chromosome 3K"/>
</dbReference>
<dbReference type="AlphaFoldDB" id="A0A8T0UQ21"/>
<evidence type="ECO:0000256" key="1">
    <source>
        <dbReference type="ARBA" id="ARBA00004479"/>
    </source>
</evidence>
<dbReference type="GO" id="GO:0048544">
    <property type="term" value="P:recognition of pollen"/>
    <property type="evidence" value="ECO:0007669"/>
    <property type="project" value="InterPro"/>
</dbReference>
<keyword evidence="4 17" id="KW-0808">Transferase</keyword>
<dbReference type="SUPFAM" id="SSF51110">
    <property type="entry name" value="alpha-D-mannose-specific plant lectins"/>
    <property type="match status" value="1"/>
</dbReference>
<comment type="similarity">
    <text evidence="17">Belongs to the protein kinase superfamily. Ser/Thr protein kinase family.</text>
</comment>
<dbReference type="FunFam" id="1.10.510.10:FF:000384">
    <property type="entry name" value="G-type lectin S-receptor-like serine/threonine-protein kinase"/>
    <property type="match status" value="1"/>
</dbReference>
<evidence type="ECO:0000256" key="20">
    <source>
        <dbReference type="SAM" id="SignalP"/>
    </source>
</evidence>
<reference evidence="24" key="1">
    <citation type="submission" date="2020-05" db="EMBL/GenBank/DDBJ databases">
        <title>WGS assembly of Panicum virgatum.</title>
        <authorList>
            <person name="Lovell J.T."/>
            <person name="Jenkins J."/>
            <person name="Shu S."/>
            <person name="Juenger T.E."/>
            <person name="Schmutz J."/>
        </authorList>
    </citation>
    <scope>NUCLEOTIDE SEQUENCE</scope>
    <source>
        <strain evidence="24">AP13</strain>
    </source>
</reference>
<dbReference type="GO" id="GO:0051707">
    <property type="term" value="P:response to other organism"/>
    <property type="evidence" value="ECO:0007669"/>
    <property type="project" value="UniProtKB-ARBA"/>
</dbReference>
<dbReference type="InterPro" id="IPR000858">
    <property type="entry name" value="S_locus_glycoprot_dom"/>
</dbReference>
<dbReference type="EMBL" id="CM029041">
    <property type="protein sequence ID" value="KAG2624208.1"/>
    <property type="molecule type" value="Genomic_DNA"/>
</dbReference>
<evidence type="ECO:0000256" key="3">
    <source>
        <dbReference type="ARBA" id="ARBA00022536"/>
    </source>
</evidence>
<dbReference type="PROSITE" id="PS50927">
    <property type="entry name" value="BULB_LECTIN"/>
    <property type="match status" value="1"/>
</dbReference>
<evidence type="ECO:0000256" key="17">
    <source>
        <dbReference type="PIRNR" id="PIRNR000641"/>
    </source>
</evidence>
<evidence type="ECO:0000259" key="22">
    <source>
        <dbReference type="PROSITE" id="PS50927"/>
    </source>
</evidence>
<keyword evidence="9 17" id="KW-0067">ATP-binding</keyword>
<keyword evidence="6 20" id="KW-0732">Signal</keyword>
<evidence type="ECO:0000256" key="6">
    <source>
        <dbReference type="ARBA" id="ARBA00022729"/>
    </source>
</evidence>
<evidence type="ECO:0000256" key="12">
    <source>
        <dbReference type="ARBA" id="ARBA00023157"/>
    </source>
</evidence>
<protein>
    <recommendedName>
        <fullName evidence="17">Receptor-like serine/threonine-protein kinase</fullName>
        <ecNumber evidence="17">2.7.11.1</ecNumber>
    </recommendedName>
</protein>
<dbReference type="SUPFAM" id="SSF56112">
    <property type="entry name" value="Protein kinase-like (PK-like)"/>
    <property type="match status" value="1"/>
</dbReference>
<keyword evidence="5 19" id="KW-0812">Transmembrane</keyword>
<feature type="chain" id="PRO_5035823092" description="Receptor-like serine/threonine-protein kinase" evidence="20">
    <location>
        <begin position="19"/>
        <end position="868"/>
    </location>
</feature>
<evidence type="ECO:0000256" key="4">
    <source>
        <dbReference type="ARBA" id="ARBA00022679"/>
    </source>
</evidence>
<feature type="signal peptide" evidence="20">
    <location>
        <begin position="1"/>
        <end position="18"/>
    </location>
</feature>
<keyword evidence="10 19" id="KW-1133">Transmembrane helix</keyword>
<keyword evidence="7 17" id="KW-0547">Nucleotide-binding</keyword>
<dbReference type="PROSITE" id="PS50011">
    <property type="entry name" value="PROTEIN_KINASE_DOM"/>
    <property type="match status" value="1"/>
</dbReference>
<dbReference type="FunFam" id="3.30.200.20:FF:000250">
    <property type="entry name" value="Serine/threonine-protein kinase"/>
    <property type="match status" value="1"/>
</dbReference>
<feature type="transmembrane region" description="Helical" evidence="19">
    <location>
        <begin position="571"/>
        <end position="591"/>
    </location>
</feature>
<gene>
    <name evidence="24" type="ORF">PVAP13_3KG112700</name>
</gene>
<comment type="caution">
    <text evidence="24">The sequence shown here is derived from an EMBL/GenBank/DDBJ whole genome shotgun (WGS) entry which is preliminary data.</text>
</comment>
<dbReference type="CDD" id="cd00028">
    <property type="entry name" value="B_lectin"/>
    <property type="match status" value="1"/>
</dbReference>
<dbReference type="SMART" id="SM00473">
    <property type="entry name" value="PAN_AP"/>
    <property type="match status" value="1"/>
</dbReference>
<feature type="binding site" evidence="18">
    <location>
        <position position="653"/>
    </location>
    <ligand>
        <name>ATP</name>
        <dbReference type="ChEBI" id="CHEBI:30616"/>
    </ligand>
</feature>
<dbReference type="CDD" id="cd01098">
    <property type="entry name" value="PAN_AP_plant"/>
    <property type="match status" value="1"/>
</dbReference>